<dbReference type="Pfam" id="PF03129">
    <property type="entry name" value="HGTP_anticodon"/>
    <property type="match status" value="1"/>
</dbReference>
<evidence type="ECO:0000313" key="11">
    <source>
        <dbReference type="EMBL" id="OGF22065.1"/>
    </source>
</evidence>
<accession>A0A1F5S5V1</accession>
<dbReference type="InterPro" id="IPR002316">
    <property type="entry name" value="Pro-tRNA-ligase_IIa"/>
</dbReference>
<keyword evidence="5" id="KW-0067">ATP-binding</keyword>
<dbReference type="GO" id="GO:0005829">
    <property type="term" value="C:cytosol"/>
    <property type="evidence" value="ECO:0007669"/>
    <property type="project" value="TreeGrafter"/>
</dbReference>
<dbReference type="AlphaFoldDB" id="A0A1F5S5V1"/>
<dbReference type="InterPro" id="IPR036621">
    <property type="entry name" value="Anticodon-bd_dom_sf"/>
</dbReference>
<dbReference type="InterPro" id="IPR002314">
    <property type="entry name" value="aa-tRNA-synt_IIb"/>
</dbReference>
<comment type="caution">
    <text evidence="11">The sequence shown here is derived from an EMBL/GenBank/DDBJ whole genome shotgun (WGS) entry which is preliminary data.</text>
</comment>
<evidence type="ECO:0000256" key="7">
    <source>
        <dbReference type="ARBA" id="ARBA00023146"/>
    </source>
</evidence>
<dbReference type="SUPFAM" id="SSF55681">
    <property type="entry name" value="Class II aaRS and biotin synthetases"/>
    <property type="match status" value="1"/>
</dbReference>
<dbReference type="CDD" id="cd00861">
    <property type="entry name" value="ProRS_anticodon_short"/>
    <property type="match status" value="1"/>
</dbReference>
<evidence type="ECO:0000256" key="6">
    <source>
        <dbReference type="ARBA" id="ARBA00022917"/>
    </source>
</evidence>
<feature type="domain" description="Aminoacyl-transfer RNA synthetases class-II family profile" evidence="10">
    <location>
        <begin position="33"/>
        <end position="322"/>
    </location>
</feature>
<dbReference type="PROSITE" id="PS50862">
    <property type="entry name" value="AA_TRNA_LIGASE_II"/>
    <property type="match status" value="1"/>
</dbReference>
<evidence type="ECO:0000256" key="5">
    <source>
        <dbReference type="ARBA" id="ARBA00022840"/>
    </source>
</evidence>
<gene>
    <name evidence="11" type="ORF">A3D45_01605</name>
</gene>
<dbReference type="InterPro" id="IPR045864">
    <property type="entry name" value="aa-tRNA-synth_II/BPL/LPL"/>
</dbReference>
<dbReference type="PANTHER" id="PTHR42753">
    <property type="entry name" value="MITOCHONDRIAL RIBOSOME PROTEIN L39/PROLYL-TRNA LIGASE FAMILY MEMBER"/>
    <property type="match status" value="1"/>
</dbReference>
<dbReference type="Proteomes" id="UP000176877">
    <property type="component" value="Unassembled WGS sequence"/>
</dbReference>
<dbReference type="GO" id="GO:0006433">
    <property type="term" value="P:prolyl-tRNA aminoacylation"/>
    <property type="evidence" value="ECO:0007669"/>
    <property type="project" value="InterPro"/>
</dbReference>
<keyword evidence="3" id="KW-0436">Ligase</keyword>
<evidence type="ECO:0000256" key="8">
    <source>
        <dbReference type="ARBA" id="ARBA00029731"/>
    </source>
</evidence>
<dbReference type="InterPro" id="IPR044140">
    <property type="entry name" value="ProRS_anticodon_short"/>
</dbReference>
<comment type="catalytic activity">
    <reaction evidence="9">
        <text>tRNA(Pro) + L-proline + ATP = L-prolyl-tRNA(Pro) + AMP + diphosphate</text>
        <dbReference type="Rhea" id="RHEA:14305"/>
        <dbReference type="Rhea" id="RHEA-COMP:9700"/>
        <dbReference type="Rhea" id="RHEA-COMP:9702"/>
        <dbReference type="ChEBI" id="CHEBI:30616"/>
        <dbReference type="ChEBI" id="CHEBI:33019"/>
        <dbReference type="ChEBI" id="CHEBI:60039"/>
        <dbReference type="ChEBI" id="CHEBI:78442"/>
        <dbReference type="ChEBI" id="CHEBI:78532"/>
        <dbReference type="ChEBI" id="CHEBI:456215"/>
        <dbReference type="EC" id="6.1.1.15"/>
    </reaction>
</comment>
<dbReference type="InterPro" id="IPR006195">
    <property type="entry name" value="aa-tRNA-synth_II"/>
</dbReference>
<evidence type="ECO:0000256" key="3">
    <source>
        <dbReference type="ARBA" id="ARBA00022598"/>
    </source>
</evidence>
<evidence type="ECO:0000313" key="12">
    <source>
        <dbReference type="Proteomes" id="UP000176877"/>
    </source>
</evidence>
<dbReference type="Gene3D" id="3.40.50.800">
    <property type="entry name" value="Anticodon-binding domain"/>
    <property type="match status" value="1"/>
</dbReference>
<keyword evidence="4" id="KW-0547">Nucleotide-binding</keyword>
<dbReference type="EMBL" id="MFFT01000066">
    <property type="protein sequence ID" value="OGF22065.1"/>
    <property type="molecule type" value="Genomic_DNA"/>
</dbReference>
<organism evidence="11 12">
    <name type="scientific">Candidatus Falkowbacteria bacterium RIFCSPHIGHO2_02_FULL_42_9</name>
    <dbReference type="NCBI Taxonomy" id="1797986"/>
    <lineage>
        <taxon>Bacteria</taxon>
        <taxon>Candidatus Falkowiibacteriota</taxon>
    </lineage>
</organism>
<dbReference type="InterPro" id="IPR004154">
    <property type="entry name" value="Anticodon-bd"/>
</dbReference>
<name>A0A1F5S5V1_9BACT</name>
<dbReference type="PANTHER" id="PTHR42753:SF2">
    <property type="entry name" value="PROLINE--TRNA LIGASE"/>
    <property type="match status" value="1"/>
</dbReference>
<evidence type="ECO:0000256" key="2">
    <source>
        <dbReference type="ARBA" id="ARBA00019110"/>
    </source>
</evidence>
<dbReference type="SUPFAM" id="SSF52954">
    <property type="entry name" value="Class II aaRS ABD-related"/>
    <property type="match status" value="1"/>
</dbReference>
<sequence>MKQSQLFTKTERFAPKDEETKNAQLLTRAGFIEKLMAGVYNYLPLGLLTLRKIEQVVREEMNRIGGQEILMPMLHPKENWEKTQGWNNIDVLFKIKSRTEKEYALGQSEEEVVTPLVMRRARNEKNLPLAVYQIHWKFRDELRAKSGLLRGKEFFMKDMYSFHADQADFDKFYEIAKTAYLKIFKRLGLVAKVTEASGGSFSQKISYEFMVLTDAGEDDILYCDKCVFCVNREIAPSTSSGRAKENETCPKCKQGKLNRAKASEVGNVFDLGQKYGKDFDLGFTARDGTKKFPIMGCYGIGISRLMGVIVEKIHDDKGIVWPEAITPFKIHLLSLGQNERAEKIYDNLIKNNIEVLYDDRNISAGEKFADADLIGLPYRLVVSEKSLKAGGVELKRRSESKSKVIKEKDIIKNLK</sequence>
<dbReference type="Gene3D" id="3.30.930.10">
    <property type="entry name" value="Bira Bifunctional Protein, Domain 2"/>
    <property type="match status" value="1"/>
</dbReference>
<dbReference type="GO" id="GO:0005524">
    <property type="term" value="F:ATP binding"/>
    <property type="evidence" value="ECO:0007669"/>
    <property type="project" value="UniProtKB-KW"/>
</dbReference>
<evidence type="ECO:0000256" key="4">
    <source>
        <dbReference type="ARBA" id="ARBA00022741"/>
    </source>
</evidence>
<protein>
    <recommendedName>
        <fullName evidence="2">Proline--tRNA ligase</fullName>
        <ecNumber evidence="1">6.1.1.15</ecNumber>
    </recommendedName>
    <alternativeName>
        <fullName evidence="8">Prolyl-tRNA synthetase</fullName>
    </alternativeName>
</protein>
<reference evidence="11 12" key="1">
    <citation type="journal article" date="2016" name="Nat. Commun.">
        <title>Thousands of microbial genomes shed light on interconnected biogeochemical processes in an aquifer system.</title>
        <authorList>
            <person name="Anantharaman K."/>
            <person name="Brown C.T."/>
            <person name="Hug L.A."/>
            <person name="Sharon I."/>
            <person name="Castelle C.J."/>
            <person name="Probst A.J."/>
            <person name="Thomas B.C."/>
            <person name="Singh A."/>
            <person name="Wilkins M.J."/>
            <person name="Karaoz U."/>
            <person name="Brodie E.L."/>
            <person name="Williams K.H."/>
            <person name="Hubbard S.S."/>
            <person name="Banfield J.F."/>
        </authorList>
    </citation>
    <scope>NUCLEOTIDE SEQUENCE [LARGE SCALE GENOMIC DNA]</scope>
</reference>
<dbReference type="EC" id="6.1.1.15" evidence="1"/>
<evidence type="ECO:0000256" key="9">
    <source>
        <dbReference type="ARBA" id="ARBA00047671"/>
    </source>
</evidence>
<dbReference type="PRINTS" id="PR01046">
    <property type="entry name" value="TRNASYNTHPRO"/>
</dbReference>
<evidence type="ECO:0000256" key="1">
    <source>
        <dbReference type="ARBA" id="ARBA00012831"/>
    </source>
</evidence>
<dbReference type="Pfam" id="PF00587">
    <property type="entry name" value="tRNA-synt_2b"/>
    <property type="match status" value="1"/>
</dbReference>
<proteinExistence type="predicted"/>
<evidence type="ECO:0000259" key="10">
    <source>
        <dbReference type="PROSITE" id="PS50862"/>
    </source>
</evidence>
<keyword evidence="7" id="KW-0030">Aminoacyl-tRNA synthetase</keyword>
<dbReference type="InterPro" id="IPR050062">
    <property type="entry name" value="Pro-tRNA_synthetase"/>
</dbReference>
<dbReference type="GO" id="GO:0004827">
    <property type="term" value="F:proline-tRNA ligase activity"/>
    <property type="evidence" value="ECO:0007669"/>
    <property type="project" value="UniProtKB-EC"/>
</dbReference>
<keyword evidence="6" id="KW-0648">Protein biosynthesis</keyword>